<sequence>MTDETGSTVPRRQLGRMLRALRDESCATLDGAAATLECTRQKVWRIIGEVHHG</sequence>
<evidence type="ECO:0000313" key="2">
    <source>
        <dbReference type="Proteomes" id="UP000578819"/>
    </source>
</evidence>
<organism evidence="1 2">
    <name type="scientific">Micromonospora polyrhachis</name>
    <dbReference type="NCBI Taxonomy" id="1282883"/>
    <lineage>
        <taxon>Bacteria</taxon>
        <taxon>Bacillati</taxon>
        <taxon>Actinomycetota</taxon>
        <taxon>Actinomycetes</taxon>
        <taxon>Micromonosporales</taxon>
        <taxon>Micromonosporaceae</taxon>
        <taxon>Micromonospora</taxon>
    </lineage>
</organism>
<evidence type="ECO:0008006" key="3">
    <source>
        <dbReference type="Google" id="ProtNLM"/>
    </source>
</evidence>
<evidence type="ECO:0000313" key="1">
    <source>
        <dbReference type="EMBL" id="MBB4959654.1"/>
    </source>
</evidence>
<dbReference type="EMBL" id="JACHJW010000001">
    <property type="protein sequence ID" value="MBB4959654.1"/>
    <property type="molecule type" value="Genomic_DNA"/>
</dbReference>
<dbReference type="Proteomes" id="UP000578819">
    <property type="component" value="Unassembled WGS sequence"/>
</dbReference>
<proteinExistence type="predicted"/>
<name>A0A7W7SRL0_9ACTN</name>
<dbReference type="AlphaFoldDB" id="A0A7W7SRL0"/>
<reference evidence="1 2" key="1">
    <citation type="submission" date="2020-08" db="EMBL/GenBank/DDBJ databases">
        <title>Sequencing the genomes of 1000 actinobacteria strains.</title>
        <authorList>
            <person name="Klenk H.-P."/>
        </authorList>
    </citation>
    <scope>NUCLEOTIDE SEQUENCE [LARGE SCALE GENOMIC DNA]</scope>
    <source>
        <strain evidence="1 2">DSM 45886</strain>
    </source>
</reference>
<protein>
    <recommendedName>
        <fullName evidence="3">Homeodomain-like domain-containing protein</fullName>
    </recommendedName>
</protein>
<gene>
    <name evidence="1" type="ORF">FHR38_003387</name>
</gene>
<accession>A0A7W7SRL0</accession>
<dbReference type="RefSeq" id="WP_184535552.1">
    <property type="nucleotide sequence ID" value="NZ_JACHJW010000001.1"/>
</dbReference>
<comment type="caution">
    <text evidence="1">The sequence shown here is derived from an EMBL/GenBank/DDBJ whole genome shotgun (WGS) entry which is preliminary data.</text>
</comment>
<keyword evidence="2" id="KW-1185">Reference proteome</keyword>